<keyword evidence="2" id="KW-1185">Reference proteome</keyword>
<evidence type="ECO:0000313" key="1">
    <source>
        <dbReference type="EMBL" id="AXR08336.1"/>
    </source>
</evidence>
<gene>
    <name evidence="1" type="ORF">D0Y50_00575</name>
</gene>
<accession>A0A346NS29</accession>
<name>A0A346NS29_9ALTE</name>
<protein>
    <submittedName>
        <fullName evidence="1">YheV family putative metal-binding protein</fullName>
    </submittedName>
</protein>
<dbReference type="EMBL" id="CP031769">
    <property type="protein sequence ID" value="AXR08336.1"/>
    <property type="molecule type" value="Genomic_DNA"/>
</dbReference>
<dbReference type="RefSeq" id="WP_108567809.1">
    <property type="nucleotide sequence ID" value="NZ_CP031769.1"/>
</dbReference>
<dbReference type="Proteomes" id="UP000262073">
    <property type="component" value="Chromosome"/>
</dbReference>
<sequence length="68" mass="7881">MTNKNRRRFIAGATCPSCKATDTIMLYFENNLEKLKCVECDYQETQTDDKVKATTREQEDVIGLFKPE</sequence>
<dbReference type="KEGG" id="salm:D0Y50_00575"/>
<dbReference type="InterPro" id="IPR012658">
    <property type="entry name" value="YheV"/>
</dbReference>
<dbReference type="OrthoDB" id="5881059at2"/>
<proteinExistence type="predicted"/>
<evidence type="ECO:0000313" key="2">
    <source>
        <dbReference type="Proteomes" id="UP000262073"/>
    </source>
</evidence>
<dbReference type="Pfam" id="PF09526">
    <property type="entry name" value="DUF2387"/>
    <property type="match status" value="1"/>
</dbReference>
<dbReference type="AlphaFoldDB" id="A0A346NS29"/>
<reference evidence="1 2" key="1">
    <citation type="submission" date="2018-08" db="EMBL/GenBank/DDBJ databases">
        <title>Salinimonas sediminis sp. nov., a piezophilic bacterium isolated from a deep-sea sediment sample from the New Britain Trench.</title>
        <authorList>
            <person name="Cao J."/>
        </authorList>
    </citation>
    <scope>NUCLEOTIDE SEQUENCE [LARGE SCALE GENOMIC DNA]</scope>
    <source>
        <strain evidence="1 2">N102</strain>
    </source>
</reference>
<dbReference type="NCBIfam" id="TIGR02443">
    <property type="entry name" value="YheV family putative zinc ribbon protein"/>
    <property type="match status" value="1"/>
</dbReference>
<organism evidence="1 2">
    <name type="scientific">Salinimonas sediminis</name>
    <dbReference type="NCBI Taxonomy" id="2303538"/>
    <lineage>
        <taxon>Bacteria</taxon>
        <taxon>Pseudomonadati</taxon>
        <taxon>Pseudomonadota</taxon>
        <taxon>Gammaproteobacteria</taxon>
        <taxon>Alteromonadales</taxon>
        <taxon>Alteromonadaceae</taxon>
        <taxon>Alteromonas/Salinimonas group</taxon>
        <taxon>Salinimonas</taxon>
    </lineage>
</organism>